<dbReference type="Pfam" id="PF00313">
    <property type="entry name" value="CSD"/>
    <property type="match status" value="1"/>
</dbReference>
<dbReference type="RefSeq" id="WP_149901620.1">
    <property type="nucleotide sequence ID" value="NZ_QRFF01000011.1"/>
</dbReference>
<dbReference type="SMART" id="SM00357">
    <property type="entry name" value="CSP"/>
    <property type="match status" value="1"/>
</dbReference>
<evidence type="ECO:0000256" key="1">
    <source>
        <dbReference type="RuleBase" id="RU000408"/>
    </source>
</evidence>
<dbReference type="InterPro" id="IPR019844">
    <property type="entry name" value="CSD_CS"/>
</dbReference>
<proteinExistence type="predicted"/>
<reference evidence="3 4" key="1">
    <citation type="submission" date="2018-08" db="EMBL/GenBank/DDBJ databases">
        <title>Crown Gall in kiwifruit.</title>
        <authorList>
            <person name="Visnovsky S.B."/>
            <person name="Pitman A.R."/>
        </authorList>
    </citation>
    <scope>NUCLEOTIDE SEQUENCE [LARGE SCALE GENOMIC DNA]</scope>
    <source>
        <strain evidence="3 4">SBV_302_78_2</strain>
    </source>
</reference>
<evidence type="ECO:0000259" key="2">
    <source>
        <dbReference type="PROSITE" id="PS51857"/>
    </source>
</evidence>
<protein>
    <submittedName>
        <fullName evidence="3">Cold shock domain-containing protein</fullName>
    </submittedName>
</protein>
<dbReference type="InterPro" id="IPR012340">
    <property type="entry name" value="NA-bd_OB-fold"/>
</dbReference>
<dbReference type="AlphaFoldDB" id="A0AA88EV27"/>
<dbReference type="SUPFAM" id="SSF50249">
    <property type="entry name" value="Nucleic acid-binding proteins"/>
    <property type="match status" value="1"/>
</dbReference>
<dbReference type="PRINTS" id="PR00050">
    <property type="entry name" value="COLDSHOCK"/>
</dbReference>
<feature type="domain" description="CSD" evidence="2">
    <location>
        <begin position="1"/>
        <end position="66"/>
    </location>
</feature>
<comment type="subcellular location">
    <subcellularLocation>
        <location evidence="1">Cytoplasm</location>
    </subcellularLocation>
</comment>
<dbReference type="PANTHER" id="PTHR46565:SF20">
    <property type="entry name" value="COLD SHOCK DOMAIN-CONTAINING PROTEIN 4"/>
    <property type="match status" value="1"/>
</dbReference>
<comment type="caution">
    <text evidence="3">The sequence shown here is derived from an EMBL/GenBank/DDBJ whole genome shotgun (WGS) entry which is preliminary data.</text>
</comment>
<name>A0AA88EV27_RHIRH</name>
<dbReference type="GO" id="GO:0003676">
    <property type="term" value="F:nucleic acid binding"/>
    <property type="evidence" value="ECO:0007669"/>
    <property type="project" value="InterPro"/>
</dbReference>
<dbReference type="PROSITE" id="PS00352">
    <property type="entry name" value="CSD_1"/>
    <property type="match status" value="1"/>
</dbReference>
<dbReference type="Proteomes" id="UP000473658">
    <property type="component" value="Unassembled WGS sequence"/>
</dbReference>
<dbReference type="CDD" id="cd04458">
    <property type="entry name" value="CSP_CDS"/>
    <property type="match status" value="1"/>
</dbReference>
<sequence>MQTGKVKWFNAEKRYGFIAPDDGSADVFLHLSNIADPACPTLQPGLRLQYVVENKVGKLTAKEVRPLTARDVASRAPLRAEAPVNFNDDFEKEWGLRPA</sequence>
<evidence type="ECO:0000313" key="4">
    <source>
        <dbReference type="Proteomes" id="UP000473658"/>
    </source>
</evidence>
<dbReference type="EMBL" id="QRFF01000011">
    <property type="protein sequence ID" value="KAA3497928.1"/>
    <property type="molecule type" value="Genomic_DNA"/>
</dbReference>
<dbReference type="InterPro" id="IPR011129">
    <property type="entry name" value="CSD"/>
</dbReference>
<dbReference type="InterPro" id="IPR002059">
    <property type="entry name" value="CSP_DNA-bd"/>
</dbReference>
<gene>
    <name evidence="3" type="ORF">DXM27_24590</name>
</gene>
<evidence type="ECO:0000313" key="3">
    <source>
        <dbReference type="EMBL" id="KAA3497928.1"/>
    </source>
</evidence>
<dbReference type="Gene3D" id="2.40.50.140">
    <property type="entry name" value="Nucleic acid-binding proteins"/>
    <property type="match status" value="1"/>
</dbReference>
<dbReference type="PANTHER" id="PTHR46565">
    <property type="entry name" value="COLD SHOCK DOMAIN PROTEIN 2"/>
    <property type="match status" value="1"/>
</dbReference>
<organism evidence="3 4">
    <name type="scientific">Rhizobium rhizogenes</name>
    <name type="common">Agrobacterium rhizogenes</name>
    <dbReference type="NCBI Taxonomy" id="359"/>
    <lineage>
        <taxon>Bacteria</taxon>
        <taxon>Pseudomonadati</taxon>
        <taxon>Pseudomonadota</taxon>
        <taxon>Alphaproteobacteria</taxon>
        <taxon>Hyphomicrobiales</taxon>
        <taxon>Rhizobiaceae</taxon>
        <taxon>Rhizobium/Agrobacterium group</taxon>
        <taxon>Rhizobium</taxon>
    </lineage>
</organism>
<accession>A0AA88EV27</accession>
<dbReference type="PROSITE" id="PS51857">
    <property type="entry name" value="CSD_2"/>
    <property type="match status" value="1"/>
</dbReference>
<dbReference type="GO" id="GO:0005829">
    <property type="term" value="C:cytosol"/>
    <property type="evidence" value="ECO:0007669"/>
    <property type="project" value="UniProtKB-ARBA"/>
</dbReference>